<keyword evidence="3" id="KW-0813">Transport</keyword>
<dbReference type="GO" id="GO:0098797">
    <property type="term" value="C:plasma membrane protein complex"/>
    <property type="evidence" value="ECO:0007669"/>
    <property type="project" value="TreeGrafter"/>
</dbReference>
<gene>
    <name evidence="11" type="ORF">SAMN04488051_102403</name>
</gene>
<keyword evidence="7 8" id="KW-0472">Membrane</keyword>
<evidence type="ECO:0000313" key="12">
    <source>
        <dbReference type="Proteomes" id="UP000198773"/>
    </source>
</evidence>
<dbReference type="Pfam" id="PF02687">
    <property type="entry name" value="FtsX"/>
    <property type="match status" value="1"/>
</dbReference>
<feature type="transmembrane region" description="Helical" evidence="8">
    <location>
        <begin position="25"/>
        <end position="52"/>
    </location>
</feature>
<evidence type="ECO:0000256" key="3">
    <source>
        <dbReference type="ARBA" id="ARBA00022448"/>
    </source>
</evidence>
<keyword evidence="12" id="KW-1185">Reference proteome</keyword>
<keyword evidence="4" id="KW-1003">Cell membrane</keyword>
<keyword evidence="11" id="KW-0449">Lipoprotein</keyword>
<dbReference type="GO" id="GO:0042953">
    <property type="term" value="P:lipoprotein transport"/>
    <property type="evidence" value="ECO:0007669"/>
    <property type="project" value="InterPro"/>
</dbReference>
<keyword evidence="5 8" id="KW-0812">Transmembrane</keyword>
<dbReference type="InterPro" id="IPR011925">
    <property type="entry name" value="LolCE_TM"/>
</dbReference>
<evidence type="ECO:0000256" key="7">
    <source>
        <dbReference type="ARBA" id="ARBA00023136"/>
    </source>
</evidence>
<feature type="domain" description="ABC3 transporter permease C-terminal" evidence="9">
    <location>
        <begin position="277"/>
        <end position="410"/>
    </location>
</feature>
<dbReference type="InterPro" id="IPR003838">
    <property type="entry name" value="ABC3_permease_C"/>
</dbReference>
<dbReference type="PANTHER" id="PTHR30489">
    <property type="entry name" value="LIPOPROTEIN-RELEASING SYSTEM TRANSMEMBRANE PROTEIN LOLE"/>
    <property type="match status" value="1"/>
</dbReference>
<keyword evidence="6 8" id="KW-1133">Transmembrane helix</keyword>
<feature type="transmembrane region" description="Helical" evidence="8">
    <location>
        <begin position="274"/>
        <end position="298"/>
    </location>
</feature>
<feature type="transmembrane region" description="Helical" evidence="8">
    <location>
        <begin position="383"/>
        <end position="403"/>
    </location>
</feature>
<dbReference type="InterPro" id="IPR025857">
    <property type="entry name" value="MacB_PCD"/>
</dbReference>
<feature type="transmembrane region" description="Helical" evidence="8">
    <location>
        <begin position="305"/>
        <end position="321"/>
    </location>
</feature>
<comment type="subcellular location">
    <subcellularLocation>
        <location evidence="1">Cell membrane</location>
        <topology evidence="1">Multi-pass membrane protein</topology>
    </subcellularLocation>
</comment>
<evidence type="ECO:0000256" key="2">
    <source>
        <dbReference type="ARBA" id="ARBA00005236"/>
    </source>
</evidence>
<evidence type="ECO:0000256" key="4">
    <source>
        <dbReference type="ARBA" id="ARBA00022475"/>
    </source>
</evidence>
<accession>A0A1H3ZX88</accession>
<evidence type="ECO:0000259" key="10">
    <source>
        <dbReference type="Pfam" id="PF12704"/>
    </source>
</evidence>
<evidence type="ECO:0000256" key="5">
    <source>
        <dbReference type="ARBA" id="ARBA00022692"/>
    </source>
</evidence>
<dbReference type="Proteomes" id="UP000198773">
    <property type="component" value="Unassembled WGS sequence"/>
</dbReference>
<dbReference type="Pfam" id="PF12704">
    <property type="entry name" value="MacB_PCD"/>
    <property type="match status" value="1"/>
</dbReference>
<dbReference type="EMBL" id="FNRM01000002">
    <property type="protein sequence ID" value="SEA28290.1"/>
    <property type="molecule type" value="Genomic_DNA"/>
</dbReference>
<reference evidence="11 12" key="1">
    <citation type="submission" date="2016-10" db="EMBL/GenBank/DDBJ databases">
        <authorList>
            <person name="de Groot N.N."/>
        </authorList>
    </citation>
    <scope>NUCLEOTIDE SEQUENCE [LARGE SCALE GENOMIC DNA]</scope>
    <source>
        <strain evidence="11 12">CGMCC 1.3430</strain>
    </source>
</reference>
<feature type="domain" description="MacB-like periplasmic core" evidence="10">
    <location>
        <begin position="32"/>
        <end position="244"/>
    </location>
</feature>
<proteinExistence type="inferred from homology"/>
<sequence>MRTKLFQSLSWQLARRYRRTRSGNAFIRFISASSTLGIGLGVAVLILALSVMNGFEQALKDRLLAVIPHVELHAMEGQLSDWPDTLTTLSWHPAVSAAAPYIKSNGILRQGQQVKGAAVRGILLPDELGITNFDRYLLAGTLVSLADDQIVLGLGLADAIGVKVGDQLQLMLPQFNPDGRLARSQTVVLTVSAIIQVGGQLDYQQAWVAMPALAGWLAMPEGTVHGFAFQLNDVFAAPQIARELGMLSMENVYLQDWMRTQGHLYQDIQMVRSIIYLVLALVIAVACFNIVATLVMAVREKESDIAILLTMGLAPGAVIRTFMWLGWLNGVVGTSIGALIGWLLSRYIEPLFYLLSKVSGKSFLDPSIYFIDFVPSLFLWRDLVWTVLIALSLSLLATLYPAWRASRVQPARVLGQK</sequence>
<dbReference type="STRING" id="152573.SAMN04488051_102403"/>
<evidence type="ECO:0000256" key="6">
    <source>
        <dbReference type="ARBA" id="ARBA00022989"/>
    </source>
</evidence>
<evidence type="ECO:0000313" key="11">
    <source>
        <dbReference type="EMBL" id="SEA28290.1"/>
    </source>
</evidence>
<name>A0A1H3ZX88_ALKAM</name>
<dbReference type="AlphaFoldDB" id="A0A1H3ZX88"/>
<evidence type="ECO:0000256" key="1">
    <source>
        <dbReference type="ARBA" id="ARBA00004651"/>
    </source>
</evidence>
<evidence type="ECO:0000259" key="9">
    <source>
        <dbReference type="Pfam" id="PF02687"/>
    </source>
</evidence>
<organism evidence="11 12">
    <name type="scientific">Alkalimonas amylolytica</name>
    <dbReference type="NCBI Taxonomy" id="152573"/>
    <lineage>
        <taxon>Bacteria</taxon>
        <taxon>Pseudomonadati</taxon>
        <taxon>Pseudomonadota</taxon>
        <taxon>Gammaproteobacteria</taxon>
        <taxon>Alkalimonas</taxon>
    </lineage>
</organism>
<dbReference type="GO" id="GO:0044874">
    <property type="term" value="P:lipoprotein localization to outer membrane"/>
    <property type="evidence" value="ECO:0007669"/>
    <property type="project" value="TreeGrafter"/>
</dbReference>
<dbReference type="PANTHER" id="PTHR30489:SF0">
    <property type="entry name" value="LIPOPROTEIN-RELEASING SYSTEM TRANSMEMBRANE PROTEIN LOLE"/>
    <property type="match status" value="1"/>
</dbReference>
<dbReference type="RefSeq" id="WP_091340783.1">
    <property type="nucleotide sequence ID" value="NZ_FNRM01000002.1"/>
</dbReference>
<dbReference type="InterPro" id="IPR051447">
    <property type="entry name" value="Lipoprotein-release_system"/>
</dbReference>
<comment type="similarity">
    <text evidence="2">Belongs to the ABC-4 integral membrane protein family. LolC/E subfamily.</text>
</comment>
<protein>
    <submittedName>
        <fullName evidence="11">Lipoprotein-releasing system permease protein</fullName>
    </submittedName>
</protein>
<dbReference type="NCBIfam" id="TIGR02212">
    <property type="entry name" value="lolCE"/>
    <property type="match status" value="1"/>
</dbReference>
<evidence type="ECO:0000256" key="8">
    <source>
        <dbReference type="SAM" id="Phobius"/>
    </source>
</evidence>
<dbReference type="OrthoDB" id="9808461at2"/>